<keyword evidence="3" id="KW-1185">Reference proteome</keyword>
<dbReference type="RefSeq" id="WP_147273813.1">
    <property type="nucleotide sequence ID" value="NZ_QPIJ01000141.1"/>
</dbReference>
<accession>A0A368TMX4</accession>
<comment type="caution">
    <text evidence="2">The sequence shown here is derived from an EMBL/GenBank/DDBJ whole genome shotgun (WGS) entry which is preliminary data.</text>
</comment>
<organism evidence="2 3">
    <name type="scientific">Vreelandella rituensis</name>
    <dbReference type="NCBI Taxonomy" id="2282306"/>
    <lineage>
        <taxon>Bacteria</taxon>
        <taxon>Pseudomonadati</taxon>
        <taxon>Pseudomonadota</taxon>
        <taxon>Gammaproteobacteria</taxon>
        <taxon>Oceanospirillales</taxon>
        <taxon>Halomonadaceae</taxon>
        <taxon>Vreelandella</taxon>
    </lineage>
</organism>
<dbReference type="InterPro" id="IPR003346">
    <property type="entry name" value="Transposase_20"/>
</dbReference>
<name>A0A368TMX4_9GAMM</name>
<dbReference type="InterPro" id="IPR047650">
    <property type="entry name" value="Transpos_IS110"/>
</dbReference>
<dbReference type="PANTHER" id="PTHR33055:SF3">
    <property type="entry name" value="PUTATIVE TRANSPOSASE FOR IS117-RELATED"/>
    <property type="match status" value="1"/>
</dbReference>
<dbReference type="GO" id="GO:0004803">
    <property type="term" value="F:transposase activity"/>
    <property type="evidence" value="ECO:0007669"/>
    <property type="project" value="InterPro"/>
</dbReference>
<proteinExistence type="predicted"/>
<dbReference type="GO" id="GO:0003677">
    <property type="term" value="F:DNA binding"/>
    <property type="evidence" value="ECO:0007669"/>
    <property type="project" value="InterPro"/>
</dbReference>
<dbReference type="Pfam" id="PF02371">
    <property type="entry name" value="Transposase_20"/>
    <property type="match status" value="1"/>
</dbReference>
<feature type="domain" description="Transposase IS116/IS110/IS902 C-terminal" evidence="1">
    <location>
        <begin position="1"/>
        <end position="63"/>
    </location>
</feature>
<evidence type="ECO:0000259" key="1">
    <source>
        <dbReference type="Pfam" id="PF02371"/>
    </source>
</evidence>
<protein>
    <submittedName>
        <fullName evidence="2">IS110 family transposase</fullName>
    </submittedName>
</protein>
<evidence type="ECO:0000313" key="3">
    <source>
        <dbReference type="Proteomes" id="UP000253204"/>
    </source>
</evidence>
<reference evidence="2 3" key="1">
    <citation type="submission" date="2018-07" db="EMBL/GenBank/DDBJ databases">
        <title>Halomonas rutogse sp. nov., isolated from Lake TangqianCo on Tibetan Plateau.</title>
        <authorList>
            <person name="Lu H."/>
            <person name="Xing P."/>
            <person name="Wu Q."/>
        </authorList>
    </citation>
    <scope>NUCLEOTIDE SEQUENCE [LARGE SCALE GENOMIC DNA]</scope>
    <source>
        <strain evidence="2 3">TQ8S</strain>
    </source>
</reference>
<gene>
    <name evidence="2" type="ORF">DU506_21105</name>
</gene>
<dbReference type="AlphaFoldDB" id="A0A368TMX4"/>
<sequence>LLSHLGDPARFPCGRQFSASLGLVPRQYSSGGHSRLKGITKRGNGEVRRQLVHGARAALRQFQRQEHPDRLARWACTLAERVGQRKAIVALANKLARICWSLLAHGQRYQPQGQAA</sequence>
<dbReference type="EMBL" id="QPIJ01000141">
    <property type="protein sequence ID" value="RCV85656.1"/>
    <property type="molecule type" value="Genomic_DNA"/>
</dbReference>
<dbReference type="GO" id="GO:0006313">
    <property type="term" value="P:DNA transposition"/>
    <property type="evidence" value="ECO:0007669"/>
    <property type="project" value="InterPro"/>
</dbReference>
<dbReference type="PANTHER" id="PTHR33055">
    <property type="entry name" value="TRANSPOSASE FOR INSERTION SEQUENCE ELEMENT IS1111A"/>
    <property type="match status" value="1"/>
</dbReference>
<evidence type="ECO:0000313" key="2">
    <source>
        <dbReference type="EMBL" id="RCV85656.1"/>
    </source>
</evidence>
<dbReference type="Proteomes" id="UP000253204">
    <property type="component" value="Unassembled WGS sequence"/>
</dbReference>
<dbReference type="OrthoDB" id="5289737at2"/>
<feature type="non-terminal residue" evidence="2">
    <location>
        <position position="1"/>
    </location>
</feature>